<dbReference type="Proteomes" id="UP000186079">
    <property type="component" value="Unassembled WGS sequence"/>
</dbReference>
<dbReference type="InterPro" id="IPR036282">
    <property type="entry name" value="Glutathione-S-Trfase_C_sf"/>
</dbReference>
<dbReference type="PANTHER" id="PTHR44051">
    <property type="entry name" value="GLUTATHIONE S-TRANSFERASE-RELATED"/>
    <property type="match status" value="1"/>
</dbReference>
<dbReference type="RefSeq" id="WP_039562281.1">
    <property type="nucleotide sequence ID" value="NZ_FMUP01000004.1"/>
</dbReference>
<dbReference type="SUPFAM" id="SSF52833">
    <property type="entry name" value="Thioredoxin-like"/>
    <property type="match status" value="1"/>
</dbReference>
<proteinExistence type="predicted"/>
<organism evidence="3 5">
    <name type="scientific">Pseudomonas flexibilis</name>
    <dbReference type="NCBI Taxonomy" id="706570"/>
    <lineage>
        <taxon>Bacteria</taxon>
        <taxon>Pseudomonadati</taxon>
        <taxon>Pseudomonadota</taxon>
        <taxon>Gammaproteobacteria</taxon>
        <taxon>Pseudomonadales</taxon>
        <taxon>Pseudomonadaceae</taxon>
        <taxon>Pseudomonas</taxon>
    </lineage>
</organism>
<evidence type="ECO:0000313" key="4">
    <source>
        <dbReference type="EMBL" id="SIQ34070.1"/>
    </source>
</evidence>
<dbReference type="CDD" id="cd03057">
    <property type="entry name" value="GST_N_Beta"/>
    <property type="match status" value="1"/>
</dbReference>
<reference evidence="3 5" key="1">
    <citation type="submission" date="2014-11" db="EMBL/GenBank/DDBJ databases">
        <title>Genome sequence of Pseudomonas tuomuerensis JCM 14085.</title>
        <authorList>
            <person name="Shin S.-K."/>
            <person name="Yi H."/>
        </authorList>
    </citation>
    <scope>NUCLEOTIDE SEQUENCE [LARGE SCALE GENOMIC DNA]</scope>
    <source>
        <strain evidence="3 5">JCM 14085</strain>
    </source>
</reference>
<dbReference type="Gene3D" id="3.40.30.10">
    <property type="entry name" value="Glutaredoxin"/>
    <property type="match status" value="1"/>
</dbReference>
<dbReference type="Gene3D" id="1.20.1050.10">
    <property type="match status" value="1"/>
</dbReference>
<dbReference type="GO" id="GO:0016740">
    <property type="term" value="F:transferase activity"/>
    <property type="evidence" value="ECO:0007669"/>
    <property type="project" value="UniProtKB-KW"/>
</dbReference>
<dbReference type="EMBL" id="JTAK01000006">
    <property type="protein sequence ID" value="KHO63746.1"/>
    <property type="molecule type" value="Genomic_DNA"/>
</dbReference>
<dbReference type="PANTHER" id="PTHR44051:SF8">
    <property type="entry name" value="GLUTATHIONE S-TRANSFERASE GSTA"/>
    <property type="match status" value="1"/>
</dbReference>
<feature type="domain" description="GST N-terminal" evidence="1">
    <location>
        <begin position="1"/>
        <end position="83"/>
    </location>
</feature>
<dbReference type="STRING" id="706570.PT85_14675"/>
<dbReference type="InterPro" id="IPR004046">
    <property type="entry name" value="GST_C"/>
</dbReference>
<feature type="domain" description="GST C-terminal" evidence="2">
    <location>
        <begin position="89"/>
        <end position="204"/>
    </location>
</feature>
<protein>
    <submittedName>
        <fullName evidence="3">Glutathione S-transferase</fullName>
    </submittedName>
</protein>
<accession>A0A0B2D5Q1</accession>
<dbReference type="PATRIC" id="fig|706570.3.peg.2900"/>
<dbReference type="SFLD" id="SFLDS00019">
    <property type="entry name" value="Glutathione_Transferase_(cytos"/>
    <property type="match status" value="1"/>
</dbReference>
<dbReference type="Proteomes" id="UP000030980">
    <property type="component" value="Unassembled WGS sequence"/>
</dbReference>
<sequence>MKLYYAPGACSLSPHIVLCELGLDHQLERVDLRTQPHRTASGEDFSQINAKGYVPALRLDDGELLTEGPAIVQYLADQKPDAGLLAPAGSLARARAQEWLNYIATELHKNFGALFRPGTAEEVKEAARATIAQRLTYTADALQGRDYLVGDRFGVADAYLFVVLGWCQFLAVDLAPYPALQAFQQRIAARPAVQAALEAEGLLK</sequence>
<dbReference type="EMBL" id="FTMC01000005">
    <property type="protein sequence ID" value="SIQ34070.1"/>
    <property type="molecule type" value="Genomic_DNA"/>
</dbReference>
<keyword evidence="3" id="KW-0808">Transferase</keyword>
<gene>
    <name evidence="3" type="ORF">PT85_14675</name>
    <name evidence="4" type="ORF">SAMN05421672_105117</name>
</gene>
<dbReference type="Pfam" id="PF00043">
    <property type="entry name" value="GST_C"/>
    <property type="match status" value="1"/>
</dbReference>
<evidence type="ECO:0000313" key="5">
    <source>
        <dbReference type="Proteomes" id="UP000030980"/>
    </source>
</evidence>
<accession>A0A0B3BRS4</accession>
<dbReference type="CDD" id="cd03188">
    <property type="entry name" value="GST_C_Beta"/>
    <property type="match status" value="1"/>
</dbReference>
<evidence type="ECO:0000259" key="2">
    <source>
        <dbReference type="PROSITE" id="PS50405"/>
    </source>
</evidence>
<dbReference type="AlphaFoldDB" id="A0A0B2D5Q1"/>
<dbReference type="InterPro" id="IPR040079">
    <property type="entry name" value="Glutathione_S-Trfase"/>
</dbReference>
<keyword evidence="5" id="KW-1185">Reference proteome</keyword>
<name>A0A0B2D5Q1_9PSED</name>
<dbReference type="PROSITE" id="PS50404">
    <property type="entry name" value="GST_NTER"/>
    <property type="match status" value="1"/>
</dbReference>
<dbReference type="OrthoDB" id="8772754at2"/>
<dbReference type="InterPro" id="IPR036249">
    <property type="entry name" value="Thioredoxin-like_sf"/>
</dbReference>
<evidence type="ECO:0000313" key="6">
    <source>
        <dbReference type="Proteomes" id="UP000186079"/>
    </source>
</evidence>
<dbReference type="InterPro" id="IPR004045">
    <property type="entry name" value="Glutathione_S-Trfase_N"/>
</dbReference>
<dbReference type="SFLD" id="SFLDG00358">
    <property type="entry name" value="Main_(cytGST)"/>
    <property type="match status" value="1"/>
</dbReference>
<dbReference type="Pfam" id="PF13409">
    <property type="entry name" value="GST_N_2"/>
    <property type="match status" value="1"/>
</dbReference>
<dbReference type="SUPFAM" id="SSF47616">
    <property type="entry name" value="GST C-terminal domain-like"/>
    <property type="match status" value="1"/>
</dbReference>
<evidence type="ECO:0000313" key="3">
    <source>
        <dbReference type="EMBL" id="KHO63746.1"/>
    </source>
</evidence>
<reference evidence="4 6" key="2">
    <citation type="submission" date="2017-01" db="EMBL/GenBank/DDBJ databases">
        <authorList>
            <person name="Mah S.A."/>
            <person name="Swanson W.J."/>
            <person name="Moy G.W."/>
            <person name="Vacquier V.D."/>
        </authorList>
    </citation>
    <scope>NUCLEOTIDE SEQUENCE [LARGE SCALE GENOMIC DNA]</scope>
    <source>
        <strain evidence="4 6">ATCC 29606</strain>
    </source>
</reference>
<dbReference type="InterPro" id="IPR010987">
    <property type="entry name" value="Glutathione-S-Trfase_C-like"/>
</dbReference>
<dbReference type="NCBIfam" id="NF007831">
    <property type="entry name" value="PRK10542.1"/>
    <property type="match status" value="1"/>
</dbReference>
<dbReference type="SFLD" id="SFLDG01150">
    <property type="entry name" value="Main.1:_Beta-like"/>
    <property type="match status" value="1"/>
</dbReference>
<dbReference type="PROSITE" id="PS50405">
    <property type="entry name" value="GST_CTER"/>
    <property type="match status" value="1"/>
</dbReference>
<evidence type="ECO:0000259" key="1">
    <source>
        <dbReference type="PROSITE" id="PS50404"/>
    </source>
</evidence>